<dbReference type="PRINTS" id="PR00039">
    <property type="entry name" value="HTHLYSR"/>
</dbReference>
<dbReference type="Pfam" id="PF03466">
    <property type="entry name" value="LysR_substrate"/>
    <property type="match status" value="1"/>
</dbReference>
<dbReference type="FunFam" id="1.10.10.10:FF:000001">
    <property type="entry name" value="LysR family transcriptional regulator"/>
    <property type="match status" value="1"/>
</dbReference>
<gene>
    <name evidence="9" type="ORF">PR017_25265</name>
</gene>
<evidence type="ECO:0000313" key="9">
    <source>
        <dbReference type="EMBL" id="WFR98624.1"/>
    </source>
</evidence>
<proteinExistence type="inferred from homology"/>
<dbReference type="Pfam" id="PF00126">
    <property type="entry name" value="HTH_1"/>
    <property type="match status" value="1"/>
</dbReference>
<dbReference type="AlphaFoldDB" id="A0AAF1KAP7"/>
<evidence type="ECO:0000256" key="2">
    <source>
        <dbReference type="ARBA" id="ARBA00023015"/>
    </source>
</evidence>
<dbReference type="RefSeq" id="WP_111221464.1">
    <property type="nucleotide sequence ID" value="NZ_CP117258.1"/>
</dbReference>
<keyword evidence="2" id="KW-0805">Transcription regulation</keyword>
<dbReference type="GO" id="GO:0032993">
    <property type="term" value="C:protein-DNA complex"/>
    <property type="evidence" value="ECO:0007669"/>
    <property type="project" value="TreeGrafter"/>
</dbReference>
<keyword evidence="10" id="KW-1185">Reference proteome</keyword>
<dbReference type="SUPFAM" id="SSF46785">
    <property type="entry name" value="Winged helix' DNA-binding domain"/>
    <property type="match status" value="1"/>
</dbReference>
<evidence type="ECO:0000256" key="1">
    <source>
        <dbReference type="ARBA" id="ARBA00009437"/>
    </source>
</evidence>
<evidence type="ECO:0000256" key="6">
    <source>
        <dbReference type="ARBA" id="ARBA00067332"/>
    </source>
</evidence>
<evidence type="ECO:0000256" key="7">
    <source>
        <dbReference type="ARBA" id="ARBA00083243"/>
    </source>
</evidence>
<dbReference type="KEGG" id="rtu:PR017_25265"/>
<sequence length="317" mass="35158">MLATALFKAAVFPTELCHIRLMEMHQVQYFLAMARNLNFTRAAEECNVTQPSLTRAIQKLEEEFDGPLFHRERSRTHLTALGEQMLPHLERTFEAAQAAKMLAREIGKEQVAPLRLGVASTIDNDVLDEVIAEIGASLPGFELTLSSGSSEDMIELGMEGRLDLFIVEVPDNKPERLEAWVLFDHIYHMLTKAEHPLATNETVTLEDVRDELWIEYCGDGAVALRDAAKAAGFEPVFRHRADSPAHLRRLVLAGFGSAFVPPPRERSRMVVLRLAGVEASKAVSLAAIAGRRRSAAASAFVRASRARSWNVEESASE</sequence>
<comment type="function">
    <text evidence="5">Transcriptional regulator of the ttuABCDE tartrate utilization operon.</text>
</comment>
<dbReference type="SUPFAM" id="SSF53850">
    <property type="entry name" value="Periplasmic binding protein-like II"/>
    <property type="match status" value="1"/>
</dbReference>
<dbReference type="EMBL" id="CP117258">
    <property type="protein sequence ID" value="WFR98624.1"/>
    <property type="molecule type" value="Genomic_DNA"/>
</dbReference>
<dbReference type="InterPro" id="IPR000847">
    <property type="entry name" value="LysR_HTH_N"/>
</dbReference>
<evidence type="ECO:0000313" key="10">
    <source>
        <dbReference type="Proteomes" id="UP000249499"/>
    </source>
</evidence>
<dbReference type="GO" id="GO:0003677">
    <property type="term" value="F:DNA binding"/>
    <property type="evidence" value="ECO:0007669"/>
    <property type="project" value="UniProtKB-KW"/>
</dbReference>
<dbReference type="PROSITE" id="PS50931">
    <property type="entry name" value="HTH_LYSR"/>
    <property type="match status" value="1"/>
</dbReference>
<comment type="similarity">
    <text evidence="1">Belongs to the LysR transcriptional regulatory family.</text>
</comment>
<geneLocation type="plasmid" evidence="9 10">
    <name>unnamed1</name>
</geneLocation>
<dbReference type="InterPro" id="IPR036390">
    <property type="entry name" value="WH_DNA-bd_sf"/>
</dbReference>
<dbReference type="Proteomes" id="UP000249499">
    <property type="component" value="Plasmid unnamed1"/>
</dbReference>
<dbReference type="PANTHER" id="PTHR30346">
    <property type="entry name" value="TRANSCRIPTIONAL DUAL REGULATOR HCAR-RELATED"/>
    <property type="match status" value="1"/>
</dbReference>
<dbReference type="InterPro" id="IPR005119">
    <property type="entry name" value="LysR_subst-bd"/>
</dbReference>
<dbReference type="PANTHER" id="PTHR30346:SF28">
    <property type="entry name" value="HTH-TYPE TRANSCRIPTIONAL REGULATOR CYNR"/>
    <property type="match status" value="1"/>
</dbReference>
<keyword evidence="4" id="KW-0804">Transcription</keyword>
<evidence type="ECO:0000256" key="3">
    <source>
        <dbReference type="ARBA" id="ARBA00023125"/>
    </source>
</evidence>
<dbReference type="Gene3D" id="1.10.10.10">
    <property type="entry name" value="Winged helix-like DNA-binding domain superfamily/Winged helix DNA-binding domain"/>
    <property type="match status" value="1"/>
</dbReference>
<feature type="domain" description="HTH lysR-type" evidence="8">
    <location>
        <begin position="22"/>
        <end position="79"/>
    </location>
</feature>
<dbReference type="CDD" id="cd05466">
    <property type="entry name" value="PBP2_LTTR_substrate"/>
    <property type="match status" value="1"/>
</dbReference>
<reference evidence="9 10" key="1">
    <citation type="journal article" date="2018" name="Sci. Rep.">
        <title>Rhizobium tumorigenes sp. nov., a novel plant tumorigenic bacterium isolated from cane gall tumors on thornless blackberry.</title>
        <authorList>
            <person name="Kuzmanovi N."/>
            <person name="Smalla K."/>
            <person name="Gronow S."/>
            <person name="PuBawska J."/>
        </authorList>
    </citation>
    <scope>NUCLEOTIDE SEQUENCE [LARGE SCALE GENOMIC DNA]</scope>
    <source>
        <strain evidence="9 10">1078</strain>
    </source>
</reference>
<evidence type="ECO:0000256" key="4">
    <source>
        <dbReference type="ARBA" id="ARBA00023163"/>
    </source>
</evidence>
<evidence type="ECO:0000259" key="8">
    <source>
        <dbReference type="PROSITE" id="PS50931"/>
    </source>
</evidence>
<dbReference type="InterPro" id="IPR036388">
    <property type="entry name" value="WH-like_DNA-bd_sf"/>
</dbReference>
<dbReference type="GO" id="GO:0003700">
    <property type="term" value="F:DNA-binding transcription factor activity"/>
    <property type="evidence" value="ECO:0007669"/>
    <property type="project" value="InterPro"/>
</dbReference>
<accession>A0AAF1KAP7</accession>
<name>A0AAF1KAP7_9HYPH</name>
<dbReference type="Gene3D" id="3.40.190.290">
    <property type="match status" value="1"/>
</dbReference>
<organism evidence="9 10">
    <name type="scientific">Rhizobium tumorigenes</name>
    <dbReference type="NCBI Taxonomy" id="2041385"/>
    <lineage>
        <taxon>Bacteria</taxon>
        <taxon>Pseudomonadati</taxon>
        <taxon>Pseudomonadota</taxon>
        <taxon>Alphaproteobacteria</taxon>
        <taxon>Hyphomicrobiales</taxon>
        <taxon>Rhizobiaceae</taxon>
        <taxon>Rhizobium/Agrobacterium group</taxon>
        <taxon>Rhizobium</taxon>
    </lineage>
</organism>
<evidence type="ECO:0000256" key="5">
    <source>
        <dbReference type="ARBA" id="ARBA00054626"/>
    </source>
</evidence>
<keyword evidence="9" id="KW-0614">Plasmid</keyword>
<reference evidence="10" key="2">
    <citation type="journal article" date="2023" name="MicrobiologyOpen">
        <title>Genomics of the tumorigenes clade of the family Rhizobiaceae and description of Rhizobium rhododendri sp. nov.</title>
        <authorList>
            <person name="Kuzmanovic N."/>
            <person name="diCenzo G.C."/>
            <person name="Bunk B."/>
            <person name="Sproeer C."/>
            <person name="Fruehling A."/>
            <person name="Neumann-Schaal M."/>
            <person name="Overmann J."/>
            <person name="Smalla K."/>
        </authorList>
    </citation>
    <scope>NUCLEOTIDE SEQUENCE [LARGE SCALE GENOMIC DNA]</scope>
    <source>
        <strain evidence="10">1078</strain>
        <plasmid evidence="10">unnamed1</plasmid>
    </source>
</reference>
<keyword evidence="3" id="KW-0238">DNA-binding</keyword>
<protein>
    <recommendedName>
        <fullName evidence="6">HTH-type transcriptional regulator TtuA</fullName>
    </recommendedName>
    <alternativeName>
        <fullName evidence="7">Tartrate utilization transcriptional regulator</fullName>
    </alternativeName>
</protein>